<feature type="binding site" evidence="6 7">
    <location>
        <position position="238"/>
    </location>
    <ligand>
        <name>S-adenosyl-L-methionine</name>
        <dbReference type="ChEBI" id="CHEBI:59789"/>
    </ligand>
</feature>
<dbReference type="NCBIfam" id="TIGR00522">
    <property type="entry name" value="dph5"/>
    <property type="match status" value="1"/>
</dbReference>
<evidence type="ECO:0000256" key="2">
    <source>
        <dbReference type="ARBA" id="ARBA00006729"/>
    </source>
</evidence>
<evidence type="ECO:0000256" key="6">
    <source>
        <dbReference type="HAMAP-Rule" id="MF_01084"/>
    </source>
</evidence>
<gene>
    <name evidence="6" type="primary">dphB</name>
    <name evidence="9" type="ORF">CF15_03445</name>
</gene>
<dbReference type="CDD" id="cd11647">
    <property type="entry name" value="DHP5_DphB"/>
    <property type="match status" value="1"/>
</dbReference>
<accession>A0A0V8RUY0</accession>
<dbReference type="GO" id="GO:0032259">
    <property type="term" value="P:methylation"/>
    <property type="evidence" value="ECO:0007669"/>
    <property type="project" value="UniProtKB-KW"/>
</dbReference>
<evidence type="ECO:0000259" key="8">
    <source>
        <dbReference type="Pfam" id="PF00590"/>
    </source>
</evidence>
<dbReference type="STRING" id="2309.CF15_03445"/>
<proteinExistence type="inferred from homology"/>
<dbReference type="GO" id="GO:0017183">
    <property type="term" value="P:protein histidyl modification to diphthamide"/>
    <property type="evidence" value="ECO:0007669"/>
    <property type="project" value="UniProtKB-UniRule"/>
</dbReference>
<dbReference type="GO" id="GO:0004164">
    <property type="term" value="F:diphthine synthase activity"/>
    <property type="evidence" value="ECO:0007669"/>
    <property type="project" value="UniProtKB-UniRule"/>
</dbReference>
<dbReference type="UniPathway" id="UPA00559"/>
<keyword evidence="5 6" id="KW-0949">S-adenosyl-L-methionine</keyword>
<comment type="subunit">
    <text evidence="6">Homodimer.</text>
</comment>
<dbReference type="Gene3D" id="3.40.1010.10">
    <property type="entry name" value="Cobalt-precorrin-4 Transmethylase, Domain 1"/>
    <property type="match status" value="1"/>
</dbReference>
<protein>
    <recommendedName>
        <fullName evidence="6">Diphthine synthase</fullName>
        <ecNumber evidence="6">2.1.1.98</ecNumber>
    </recommendedName>
    <alternativeName>
        <fullName evidence="6">Diphthamide biosynthesis methyltransferase</fullName>
    </alternativeName>
</protein>
<dbReference type="RefSeq" id="WP_058370545.1">
    <property type="nucleotide sequence ID" value="NZ_LNTB01000001.1"/>
</dbReference>
<feature type="binding site" evidence="6 7">
    <location>
        <position position="213"/>
    </location>
    <ligand>
        <name>S-adenosyl-L-methionine</name>
        <dbReference type="ChEBI" id="CHEBI:59789"/>
    </ligand>
</feature>
<comment type="caution">
    <text evidence="9">The sequence shown here is derived from an EMBL/GenBank/DDBJ whole genome shotgun (WGS) entry which is preliminary data.</text>
</comment>
<organism evidence="9 10">
    <name type="scientific">Pyrodictium occultum</name>
    <dbReference type="NCBI Taxonomy" id="2309"/>
    <lineage>
        <taxon>Archaea</taxon>
        <taxon>Thermoproteota</taxon>
        <taxon>Thermoprotei</taxon>
        <taxon>Desulfurococcales</taxon>
        <taxon>Pyrodictiaceae</taxon>
        <taxon>Pyrodictium</taxon>
    </lineage>
</organism>
<dbReference type="EC" id="2.1.1.98" evidence="6"/>
<dbReference type="PANTHER" id="PTHR10882:SF0">
    <property type="entry name" value="DIPHTHINE METHYL ESTER SYNTHASE"/>
    <property type="match status" value="1"/>
</dbReference>
<dbReference type="InterPro" id="IPR014776">
    <property type="entry name" value="4pyrrole_Mease_sub2"/>
</dbReference>
<dbReference type="Proteomes" id="UP000053352">
    <property type="component" value="Unassembled WGS sequence"/>
</dbReference>
<evidence type="ECO:0000256" key="7">
    <source>
        <dbReference type="PIRSR" id="PIRSR036432-1"/>
    </source>
</evidence>
<comment type="caution">
    <text evidence="6">Lacks conserved residue(s) required for the propagation of feature annotation.</text>
</comment>
<comment type="catalytic activity">
    <reaction evidence="6">
        <text>2-[(3S)-amino-3-carboxypropyl]-L-histidyl-[translation elongation factor 2] + 3 S-adenosyl-L-methionine = diphthine-[translation elongation factor 2] + 3 S-adenosyl-L-homocysteine + 3 H(+)</text>
        <dbReference type="Rhea" id="RHEA:36415"/>
        <dbReference type="Rhea" id="RHEA-COMP:9749"/>
        <dbReference type="Rhea" id="RHEA-COMP:10172"/>
        <dbReference type="ChEBI" id="CHEBI:15378"/>
        <dbReference type="ChEBI" id="CHEBI:57856"/>
        <dbReference type="ChEBI" id="CHEBI:59789"/>
        <dbReference type="ChEBI" id="CHEBI:73995"/>
        <dbReference type="ChEBI" id="CHEBI:82696"/>
        <dbReference type="EC" id="2.1.1.98"/>
    </reaction>
</comment>
<keyword evidence="10" id="KW-1185">Reference proteome</keyword>
<dbReference type="InterPro" id="IPR014777">
    <property type="entry name" value="4pyrrole_Mease_sub1"/>
</dbReference>
<dbReference type="Gene3D" id="3.30.950.10">
    <property type="entry name" value="Methyltransferase, Cobalt-precorrin-4 Transmethylase, Domain 2"/>
    <property type="match status" value="1"/>
</dbReference>
<evidence type="ECO:0000313" key="10">
    <source>
        <dbReference type="Proteomes" id="UP000053352"/>
    </source>
</evidence>
<dbReference type="InterPro" id="IPR035996">
    <property type="entry name" value="4pyrrol_Methylase_sf"/>
</dbReference>
<keyword evidence="3 6" id="KW-0489">Methyltransferase</keyword>
<feature type="binding site" evidence="6 7">
    <location>
        <position position="86"/>
    </location>
    <ligand>
        <name>S-adenosyl-L-methionine</name>
        <dbReference type="ChEBI" id="CHEBI:59789"/>
    </ligand>
</feature>
<sequence length="267" mass="29091">MPLYIVGAGVSSEYLTLRALQLIGAADKVYIDVYTSIAPGVDRELVRRLNPRAEIVEATRRMLEDEAWRLVEEARERSVVLLVPGDPLHATTHVALLLEARRRGVEAHAVPGVSGLQAAVDATGLQVYRFGKTVTLVYPEEGFKPYSTVETIWANQERGLHTLVLLDLRLDEGRAMAVPEAVSILLELEKELARETGREPQIRSALLAGVARAGTSEQHCVAGTPEEVASASYPPPPHSLVVTAPRLHPVEEEALRLLCGCRSCGRG</sequence>
<dbReference type="HAMAP" id="MF_01084">
    <property type="entry name" value="Diphthine_synth"/>
    <property type="match status" value="1"/>
</dbReference>
<comment type="pathway">
    <text evidence="1 6">Protein modification; peptidyl-diphthamide biosynthesis.</text>
</comment>
<evidence type="ECO:0000256" key="5">
    <source>
        <dbReference type="ARBA" id="ARBA00022691"/>
    </source>
</evidence>
<dbReference type="PANTHER" id="PTHR10882">
    <property type="entry name" value="DIPHTHINE SYNTHASE"/>
    <property type="match status" value="1"/>
</dbReference>
<dbReference type="Pfam" id="PF00590">
    <property type="entry name" value="TP_methylase"/>
    <property type="match status" value="1"/>
</dbReference>
<dbReference type="InterPro" id="IPR004551">
    <property type="entry name" value="Dphthn_synthase"/>
</dbReference>
<comment type="function">
    <text evidence="6">S-adenosyl-L-methionine-dependent methyltransferase that catalyzes the trimethylation of the amino group of the modified target histidine residue in translation elongation factor 2 (EF-2), to form an intermediate called diphthine. The three successive methylation reactions represent the second step of diphthamide biosynthesis.</text>
</comment>
<dbReference type="OrthoDB" id="39139at2157"/>
<dbReference type="SUPFAM" id="SSF53790">
    <property type="entry name" value="Tetrapyrrole methylase"/>
    <property type="match status" value="1"/>
</dbReference>
<evidence type="ECO:0000256" key="4">
    <source>
        <dbReference type="ARBA" id="ARBA00022679"/>
    </source>
</evidence>
<feature type="domain" description="Tetrapyrrole methylase" evidence="8">
    <location>
        <begin position="3"/>
        <end position="228"/>
    </location>
</feature>
<feature type="binding site" evidence="6 7">
    <location>
        <position position="166"/>
    </location>
    <ligand>
        <name>S-adenosyl-L-methionine</name>
        <dbReference type="ChEBI" id="CHEBI:59789"/>
    </ligand>
</feature>
<name>A0A0V8RUY0_PYROC</name>
<dbReference type="EMBL" id="LNTB01000001">
    <property type="protein sequence ID" value="KSW11867.1"/>
    <property type="molecule type" value="Genomic_DNA"/>
</dbReference>
<evidence type="ECO:0000256" key="1">
    <source>
        <dbReference type="ARBA" id="ARBA00005156"/>
    </source>
</evidence>
<comment type="similarity">
    <text evidence="2 6">Belongs to the diphthine synthase family.</text>
</comment>
<evidence type="ECO:0000256" key="3">
    <source>
        <dbReference type="ARBA" id="ARBA00022603"/>
    </source>
</evidence>
<keyword evidence="4 6" id="KW-0808">Transferase</keyword>
<evidence type="ECO:0000313" key="9">
    <source>
        <dbReference type="EMBL" id="KSW11867.1"/>
    </source>
</evidence>
<dbReference type="PIRSF" id="PIRSF036432">
    <property type="entry name" value="Diphthine_synth"/>
    <property type="match status" value="1"/>
</dbReference>
<dbReference type="AlphaFoldDB" id="A0A0V8RUY0"/>
<feature type="binding site" evidence="6 7">
    <location>
        <begin position="114"/>
        <end position="115"/>
    </location>
    <ligand>
        <name>S-adenosyl-L-methionine</name>
        <dbReference type="ChEBI" id="CHEBI:59789"/>
    </ligand>
</feature>
<dbReference type="InterPro" id="IPR000878">
    <property type="entry name" value="4pyrrol_Mease"/>
</dbReference>
<reference evidence="9 10" key="1">
    <citation type="submission" date="2015-11" db="EMBL/GenBank/DDBJ databases">
        <title>Genome sequence of Pyrodictium occultum PL-19, a marine hyperthermophilic archaeon isolated from Volcano, Italy.</title>
        <authorList>
            <person name="Utturkar S."/>
            <person name="Huber H."/>
            <person name="Leptihn S."/>
            <person name="Brown S."/>
            <person name="Stetter K.O."/>
            <person name="Podar M."/>
        </authorList>
    </citation>
    <scope>NUCLEOTIDE SEQUENCE [LARGE SCALE GENOMIC DNA]</scope>
    <source>
        <strain evidence="9 10">PL-19</strain>
    </source>
</reference>